<dbReference type="Proteomes" id="UP001237105">
    <property type="component" value="Unassembled WGS sequence"/>
</dbReference>
<organism evidence="2 3">
    <name type="scientific">Streptomyces luteolus</name>
    <dbReference type="NCBI Taxonomy" id="3043615"/>
    <lineage>
        <taxon>Bacteria</taxon>
        <taxon>Bacillati</taxon>
        <taxon>Actinomycetota</taxon>
        <taxon>Actinomycetes</taxon>
        <taxon>Kitasatosporales</taxon>
        <taxon>Streptomycetaceae</taxon>
        <taxon>Streptomyces</taxon>
    </lineage>
</organism>
<evidence type="ECO:0000259" key="1">
    <source>
        <dbReference type="Pfam" id="PF16363"/>
    </source>
</evidence>
<dbReference type="CDD" id="cd05257">
    <property type="entry name" value="Arna_like_SDR_e"/>
    <property type="match status" value="1"/>
</dbReference>
<dbReference type="InterPro" id="IPR036291">
    <property type="entry name" value="NAD(P)-bd_dom_sf"/>
</dbReference>
<dbReference type="PANTHER" id="PTHR43000">
    <property type="entry name" value="DTDP-D-GLUCOSE 4,6-DEHYDRATASE-RELATED"/>
    <property type="match status" value="1"/>
</dbReference>
<feature type="domain" description="NAD(P)-binding" evidence="1">
    <location>
        <begin position="21"/>
        <end position="324"/>
    </location>
</feature>
<dbReference type="InterPro" id="IPR045869">
    <property type="entry name" value="Arna-like_SDR_e"/>
</dbReference>
<dbReference type="InterPro" id="IPR016040">
    <property type="entry name" value="NAD(P)-bd_dom"/>
</dbReference>
<dbReference type="Pfam" id="PF16363">
    <property type="entry name" value="GDP_Man_Dehyd"/>
    <property type="match status" value="1"/>
</dbReference>
<comment type="caution">
    <text evidence="2">The sequence shown here is derived from an EMBL/GenBank/DDBJ whole genome shotgun (WGS) entry which is preliminary data.</text>
</comment>
<evidence type="ECO:0000313" key="3">
    <source>
        <dbReference type="Proteomes" id="UP001237105"/>
    </source>
</evidence>
<dbReference type="RefSeq" id="WP_282537485.1">
    <property type="nucleotide sequence ID" value="NZ_JASCIS010000026.1"/>
</dbReference>
<evidence type="ECO:0000313" key="2">
    <source>
        <dbReference type="EMBL" id="MDI3421620.1"/>
    </source>
</evidence>
<dbReference type="Gene3D" id="3.40.50.720">
    <property type="entry name" value="NAD(P)-binding Rossmann-like Domain"/>
    <property type="match status" value="1"/>
</dbReference>
<keyword evidence="3" id="KW-1185">Reference proteome</keyword>
<gene>
    <name evidence="2" type="ORF">QIT00_24205</name>
</gene>
<sequence length="342" mass="36975">MTTTPNSPTNTPTDWTGRTVLVTGAEGFIGSTLVDLLAARGADVRAFVHYKPYAEKGHLAHHLADPHSPVETITGDIRDAGRVMDAVAGCDTVFHLAALIGIPYSYDSPGAYVQTNVVGTENVAEACRRHSVRRLVHTSTSEVYGTALTAPISEEHPLQPQSPYSASKIGTDMMALSHWHAFELPVTVVRPFNTYGPRQSARAVIPTILAQLHEGAREIKLGSLTPTRDFTYVTDTAAGFLALADCDRALGHSVNLGTGQEISIGDLAEALIRASGRDAEVVADPERLRPAGSEVQRLLSDNSRARDWAGWQPEVSLEDGLRRTSDWVAAHPHLFAADRYRV</sequence>
<dbReference type="SUPFAM" id="SSF51735">
    <property type="entry name" value="NAD(P)-binding Rossmann-fold domains"/>
    <property type="match status" value="1"/>
</dbReference>
<reference evidence="2 3" key="1">
    <citation type="submission" date="2023-05" db="EMBL/GenBank/DDBJ databases">
        <title>Draft genome sequence of Streptomyces sp. B-S-A12 isolated from a cave soil in Thailand.</title>
        <authorList>
            <person name="Chamroensaksri N."/>
            <person name="Muangham S."/>
        </authorList>
    </citation>
    <scope>NUCLEOTIDE SEQUENCE [LARGE SCALE GENOMIC DNA]</scope>
    <source>
        <strain evidence="2 3">B-S-A12</strain>
    </source>
</reference>
<name>A0ABT6T191_9ACTN</name>
<accession>A0ABT6T191</accession>
<dbReference type="EMBL" id="JASCIS010000026">
    <property type="protein sequence ID" value="MDI3421620.1"/>
    <property type="molecule type" value="Genomic_DNA"/>
</dbReference>
<protein>
    <submittedName>
        <fullName evidence="2">SDR family NAD(P)-dependent oxidoreductase</fullName>
    </submittedName>
</protein>
<proteinExistence type="predicted"/>